<evidence type="ECO:0000313" key="1">
    <source>
        <dbReference type="EMBL" id="MBW6438002.1"/>
    </source>
</evidence>
<reference evidence="1 2" key="1">
    <citation type="journal article" date="2013" name="Antonie Van Leeuwenhoek">
        <title>Actinoplanes hulinensis sp. nov., a novel actinomycete isolated from soybean root (Glycine max (L.) Merr).</title>
        <authorList>
            <person name="Shen Y."/>
            <person name="Liu C."/>
            <person name="Wang X."/>
            <person name="Zhao J."/>
            <person name="Jia F."/>
            <person name="Zhang Y."/>
            <person name="Wang L."/>
            <person name="Yang D."/>
            <person name="Xiang W."/>
        </authorList>
    </citation>
    <scope>NUCLEOTIDE SEQUENCE [LARGE SCALE GENOMIC DNA]</scope>
    <source>
        <strain evidence="1 2">NEAU-M9</strain>
    </source>
</reference>
<dbReference type="RefSeq" id="WP_220147273.1">
    <property type="nucleotide sequence ID" value="NZ_JAHXZI010000017.1"/>
</dbReference>
<dbReference type="EMBL" id="JAHXZI010000017">
    <property type="protein sequence ID" value="MBW6438002.1"/>
    <property type="molecule type" value="Genomic_DNA"/>
</dbReference>
<dbReference type="Gene3D" id="3.40.50.450">
    <property type="match status" value="1"/>
</dbReference>
<dbReference type="Proteomes" id="UP001519863">
    <property type="component" value="Unassembled WGS sequence"/>
</dbReference>
<accession>A0ABS7BAC4</accession>
<evidence type="ECO:0008006" key="3">
    <source>
        <dbReference type="Google" id="ProtNLM"/>
    </source>
</evidence>
<name>A0ABS7BAC4_9ACTN</name>
<gene>
    <name evidence="1" type="ORF">KZ829_30150</name>
</gene>
<comment type="caution">
    <text evidence="1">The sequence shown here is derived from an EMBL/GenBank/DDBJ whole genome shotgun (WGS) entry which is preliminary data.</text>
</comment>
<protein>
    <recommendedName>
        <fullName evidence="3">DUF2493 domain-containing protein</fullName>
    </recommendedName>
</protein>
<organism evidence="1 2">
    <name type="scientific">Actinoplanes hulinensis</name>
    <dbReference type="NCBI Taxonomy" id="1144547"/>
    <lineage>
        <taxon>Bacteria</taxon>
        <taxon>Bacillati</taxon>
        <taxon>Actinomycetota</taxon>
        <taxon>Actinomycetes</taxon>
        <taxon>Micromonosporales</taxon>
        <taxon>Micromonosporaceae</taxon>
        <taxon>Actinoplanes</taxon>
    </lineage>
</organism>
<keyword evidence="2" id="KW-1185">Reference proteome</keyword>
<sequence length="160" mass="17030">MTTIGVTGHIRLRPATHRLILAELVQLLSGYPRVHGVTCLAEGSDQIFARAVQACRGTFDVVLPVPAAAAPPAAPPPHLLRQARRVTRLEVAGPPEAAYEAASREVVERSDILVAVWDGDPAGGRGGTAETVEWAKAMGRRVVRVWPAGAERLTVPARLP</sequence>
<dbReference type="SUPFAM" id="SSF102405">
    <property type="entry name" value="MCP/YpsA-like"/>
    <property type="match status" value="1"/>
</dbReference>
<proteinExistence type="predicted"/>
<evidence type="ECO:0000313" key="2">
    <source>
        <dbReference type="Proteomes" id="UP001519863"/>
    </source>
</evidence>